<evidence type="ECO:0000256" key="6">
    <source>
        <dbReference type="ARBA" id="ARBA00023004"/>
    </source>
</evidence>
<dbReference type="PROSITE" id="PS52016">
    <property type="entry name" value="TONB_DEPENDENT_REC_3"/>
    <property type="match status" value="1"/>
</dbReference>
<protein>
    <submittedName>
        <fullName evidence="16">TonB-dependent receptor</fullName>
    </submittedName>
</protein>
<reference evidence="17" key="2">
    <citation type="journal article" date="2017" name="Plant Physiol. Biochem.">
        <title>Differential oxidative and antioxidative response of duckweed Lemna minor toward plant growth promoting/inhibiting bacteria.</title>
        <authorList>
            <person name="Ishizawa H."/>
            <person name="Kuroda M."/>
            <person name="Morikawa M."/>
            <person name="Ike M."/>
        </authorList>
    </citation>
    <scope>NUCLEOTIDE SEQUENCE [LARGE SCALE GENOMIC DNA]</scope>
    <source>
        <strain evidence="17">M6</strain>
    </source>
</reference>
<dbReference type="RefSeq" id="WP_126423095.1">
    <property type="nucleotide sequence ID" value="NZ_AP018828.1"/>
</dbReference>
<feature type="domain" description="TonB-dependent receptor-like beta-barrel" evidence="14">
    <location>
        <begin position="262"/>
        <end position="712"/>
    </location>
</feature>
<keyword evidence="8 12" id="KW-0798">TonB box</keyword>
<dbReference type="InterPro" id="IPR036942">
    <property type="entry name" value="Beta-barrel_TonB_sf"/>
</dbReference>
<keyword evidence="16" id="KW-0675">Receptor</keyword>
<feature type="domain" description="TonB-dependent receptor plug" evidence="15">
    <location>
        <begin position="56"/>
        <end position="165"/>
    </location>
</feature>
<dbReference type="GO" id="GO:0009279">
    <property type="term" value="C:cell outer membrane"/>
    <property type="evidence" value="ECO:0007669"/>
    <property type="project" value="UniProtKB-SubCell"/>
</dbReference>
<evidence type="ECO:0000256" key="2">
    <source>
        <dbReference type="ARBA" id="ARBA00022448"/>
    </source>
</evidence>
<dbReference type="CDD" id="cd01347">
    <property type="entry name" value="ligand_gated_channel"/>
    <property type="match status" value="1"/>
</dbReference>
<keyword evidence="5 11" id="KW-0812">Transmembrane</keyword>
<evidence type="ECO:0000256" key="10">
    <source>
        <dbReference type="ARBA" id="ARBA00023237"/>
    </source>
</evidence>
<sequence>MKQTFKPLLMASVASLGTLLGLAAPQAFAQTAPQPAASADEVTDVVVTARRRAETLKDVPIAVSTFSSAKLDQTGAQDITALQQQAPNMTLQVARGSNSTLIAFIRGVGQQDPLWGFEPGVGLYVDDVYVARPQGAVLDIYDVQRVEVLRGPQGTLYGRNTIGGAIKYVTKPLDMTSPTFMARGSLGSYNQRDLVLTGSIPLTDQFAVGAAIAKYNRDGFGKNLFTGAEHYNKDVTAVRLSAEYNPTDKLSLRLAYDRTQDDSNARHGHRETTALNSAGGPLYTGTQAVWNTPPADPYDTYAGLGDKNKVETDGVSLTAEYKISDTLTFKSISAVRSGETATKIDFDNTPGGFMDVPAKYEDTQATQELQFTYGGERWSWVAGLFYLNSTASGAFDTTILGNAATTLTQGKVRTNSIAAFADFNYKLTDKWSLSFGGRYTKDNKRGTVYRANYAGAPSPVFGGKGAVTLLRSNYSNDKSFDKFTPRISLSYAFTPALTGYAAISEGFKSGGFDMRGDVILTPSTVNGYNPETVLSKEIGLKGTTFDGLMNFTFALFDSKYDDMQITRQTPVGATVASQVENAGKASIRGAEFEGTLRFSDKLTGNFALGYTDAKFDEFISYNVLTASYVNLAGVYKFQMTPEWTNNFGLTYKTDAFGGSLVVSPQASYRSDMQMFEAANTALDQKAYWLYDMGVTWTAPGAKYKVGLYGRNLGDERYRTGGYNFPSSVSPLFGNSVSAFYGAPRTVTLTLEYRY</sequence>
<keyword evidence="3 11" id="KW-1134">Transmembrane beta strand</keyword>
<evidence type="ECO:0000259" key="15">
    <source>
        <dbReference type="Pfam" id="PF07715"/>
    </source>
</evidence>
<comment type="similarity">
    <text evidence="11 12">Belongs to the TonB-dependent receptor family.</text>
</comment>
<evidence type="ECO:0000256" key="3">
    <source>
        <dbReference type="ARBA" id="ARBA00022452"/>
    </source>
</evidence>
<dbReference type="Pfam" id="PF00593">
    <property type="entry name" value="TonB_dep_Rec_b-barrel"/>
    <property type="match status" value="1"/>
</dbReference>
<gene>
    <name evidence="16" type="ORF">EM6_2228</name>
</gene>
<dbReference type="InterPro" id="IPR039426">
    <property type="entry name" value="TonB-dep_rcpt-like"/>
</dbReference>
<keyword evidence="9 11" id="KW-0472">Membrane</keyword>
<keyword evidence="4" id="KW-0410">Iron transport</keyword>
<evidence type="ECO:0000313" key="16">
    <source>
        <dbReference type="EMBL" id="BBF81626.1"/>
    </source>
</evidence>
<dbReference type="AlphaFoldDB" id="A0A3G9G4R0"/>
<dbReference type="InterPro" id="IPR000531">
    <property type="entry name" value="Beta-barrel_TonB"/>
</dbReference>
<keyword evidence="7" id="KW-0406">Ion transport</keyword>
<dbReference type="Gene3D" id="2.40.170.20">
    <property type="entry name" value="TonB-dependent receptor, beta-barrel domain"/>
    <property type="match status" value="1"/>
</dbReference>
<feature type="signal peptide" evidence="13">
    <location>
        <begin position="1"/>
        <end position="29"/>
    </location>
</feature>
<dbReference type="Proteomes" id="UP000278756">
    <property type="component" value="Chromosome 2"/>
</dbReference>
<keyword evidence="10 11" id="KW-0998">Cell outer membrane</keyword>
<dbReference type="InterPro" id="IPR012910">
    <property type="entry name" value="Plug_dom"/>
</dbReference>
<dbReference type="Pfam" id="PF07715">
    <property type="entry name" value="Plug"/>
    <property type="match status" value="1"/>
</dbReference>
<evidence type="ECO:0000256" key="13">
    <source>
        <dbReference type="SAM" id="SignalP"/>
    </source>
</evidence>
<evidence type="ECO:0000313" key="17">
    <source>
        <dbReference type="Proteomes" id="UP000278756"/>
    </source>
</evidence>
<organism evidence="16 17">
    <name type="scientific">Asticcacaulis excentricus</name>
    <dbReference type="NCBI Taxonomy" id="78587"/>
    <lineage>
        <taxon>Bacteria</taxon>
        <taxon>Pseudomonadati</taxon>
        <taxon>Pseudomonadota</taxon>
        <taxon>Alphaproteobacteria</taxon>
        <taxon>Caulobacterales</taxon>
        <taxon>Caulobacteraceae</taxon>
        <taxon>Asticcacaulis</taxon>
    </lineage>
</organism>
<evidence type="ECO:0000256" key="11">
    <source>
        <dbReference type="PROSITE-ProRule" id="PRU01360"/>
    </source>
</evidence>
<feature type="chain" id="PRO_5017953316" evidence="13">
    <location>
        <begin position="30"/>
        <end position="754"/>
    </location>
</feature>
<evidence type="ECO:0000256" key="5">
    <source>
        <dbReference type="ARBA" id="ARBA00022692"/>
    </source>
</evidence>
<dbReference type="PANTHER" id="PTHR32552">
    <property type="entry name" value="FERRICHROME IRON RECEPTOR-RELATED"/>
    <property type="match status" value="1"/>
</dbReference>
<dbReference type="GO" id="GO:0006826">
    <property type="term" value="P:iron ion transport"/>
    <property type="evidence" value="ECO:0007669"/>
    <property type="project" value="UniProtKB-KW"/>
</dbReference>
<keyword evidence="2 11" id="KW-0813">Transport</keyword>
<proteinExistence type="inferred from homology"/>
<name>A0A3G9G4R0_9CAUL</name>
<reference evidence="17" key="1">
    <citation type="journal article" date="2017" name="Biotechnol. Biofuels">
        <title>Evaluation of environmental bacterial communities as a factor affecting the growth of duckweed Lemna minor.</title>
        <authorList>
            <person name="Ishizawa H."/>
            <person name="Kuroda M."/>
            <person name="Morikawa M."/>
            <person name="Ike M."/>
        </authorList>
    </citation>
    <scope>NUCLEOTIDE SEQUENCE [LARGE SCALE GENOMIC DNA]</scope>
    <source>
        <strain evidence="17">M6</strain>
    </source>
</reference>
<keyword evidence="13" id="KW-0732">Signal</keyword>
<dbReference type="EMBL" id="AP018828">
    <property type="protein sequence ID" value="BBF81626.1"/>
    <property type="molecule type" value="Genomic_DNA"/>
</dbReference>
<evidence type="ECO:0000256" key="7">
    <source>
        <dbReference type="ARBA" id="ARBA00023065"/>
    </source>
</evidence>
<evidence type="ECO:0000259" key="14">
    <source>
        <dbReference type="Pfam" id="PF00593"/>
    </source>
</evidence>
<comment type="subcellular location">
    <subcellularLocation>
        <location evidence="1 11">Cell outer membrane</location>
        <topology evidence="1 11">Multi-pass membrane protein</topology>
    </subcellularLocation>
</comment>
<evidence type="ECO:0000256" key="8">
    <source>
        <dbReference type="ARBA" id="ARBA00023077"/>
    </source>
</evidence>
<evidence type="ECO:0000256" key="9">
    <source>
        <dbReference type="ARBA" id="ARBA00023136"/>
    </source>
</evidence>
<dbReference type="PANTHER" id="PTHR32552:SF81">
    <property type="entry name" value="TONB-DEPENDENT OUTER MEMBRANE RECEPTOR"/>
    <property type="match status" value="1"/>
</dbReference>
<keyword evidence="6" id="KW-0408">Iron</keyword>
<evidence type="ECO:0000256" key="12">
    <source>
        <dbReference type="RuleBase" id="RU003357"/>
    </source>
</evidence>
<dbReference type="OrthoDB" id="7167567at2"/>
<evidence type="ECO:0000256" key="1">
    <source>
        <dbReference type="ARBA" id="ARBA00004571"/>
    </source>
</evidence>
<evidence type="ECO:0000256" key="4">
    <source>
        <dbReference type="ARBA" id="ARBA00022496"/>
    </source>
</evidence>
<accession>A0A3G9G4R0</accession>
<dbReference type="SUPFAM" id="SSF56935">
    <property type="entry name" value="Porins"/>
    <property type="match status" value="1"/>
</dbReference>